<name>A0A7R5WFY4_9POXV</name>
<gene>
    <name evidence="2" type="ORF">DLEV_039</name>
</gene>
<dbReference type="Pfam" id="PF08706">
    <property type="entry name" value="D5_N"/>
    <property type="match status" value="1"/>
</dbReference>
<organism evidence="2 3">
    <name type="scientific">Diachasmimorpha longicaudata entomopoxvirus</name>
    <dbReference type="NCBI Taxonomy" id="109981"/>
    <lineage>
        <taxon>Viruses</taxon>
        <taxon>Varidnaviria</taxon>
        <taxon>Bamfordvirae</taxon>
        <taxon>Nucleocytoviricota</taxon>
        <taxon>Pokkesviricetes</taxon>
        <taxon>Chitovirales</taxon>
        <taxon>Poxviridae</taxon>
        <taxon>Entomopoxvirinae</taxon>
        <taxon>Epsilonentomopoxvirus</taxon>
        <taxon>Epsilonentomopoxvirus dlongicaudata</taxon>
        <taxon>Diachasmimorpha entomopoxvirus</taxon>
    </lineage>
</organism>
<dbReference type="InterPro" id="IPR014818">
    <property type="entry name" value="Phage/plasmid_primase_P4_C"/>
</dbReference>
<reference evidence="2 3" key="1">
    <citation type="submission" date="2015-04" db="EMBL/GenBank/DDBJ databases">
        <title>Diachasmimorpha longicaudata entomopoxvirus genome.</title>
        <authorList>
            <person name="Coffman K.A."/>
            <person name="Burke G.R."/>
        </authorList>
    </citation>
    <scope>NUCLEOTIDE SEQUENCE [LARGE SCALE GENOMIC DNA]</scope>
</reference>
<dbReference type="Proteomes" id="UP000593702">
    <property type="component" value="Segment"/>
</dbReference>
<accession>A0A7R5WFY4</accession>
<evidence type="ECO:0000313" key="2">
    <source>
        <dbReference type="EMBL" id="AKS26330.1"/>
    </source>
</evidence>
<evidence type="ECO:0000313" key="3">
    <source>
        <dbReference type="Proteomes" id="UP000593702"/>
    </source>
</evidence>
<evidence type="ECO:0000259" key="1">
    <source>
        <dbReference type="Pfam" id="PF08706"/>
    </source>
</evidence>
<proteinExistence type="predicted"/>
<keyword evidence="3" id="KW-1185">Reference proteome</keyword>
<feature type="domain" description="Bacteriophage/plasmid primase P4 C-terminal" evidence="1">
    <location>
        <begin position="424"/>
        <end position="504"/>
    </location>
</feature>
<dbReference type="EMBL" id="KR095315">
    <property type="protein sequence ID" value="AKS26330.1"/>
    <property type="molecule type" value="Genomic_DNA"/>
</dbReference>
<protein>
    <submittedName>
        <fullName evidence="2">Putative DNA primase</fullName>
    </submittedName>
</protein>
<sequence length="879" mass="101556">MIRLAKGFRISKDDRQDVEAGYDSKSFEDFTNTSHLYSGYLRTAILHENTDHFQCYNEYVSTSTNPSICLFFDIDISKKKYFSSKDPEFHLTCLIADFLEYVHAQWPVLIEDDEDPGPTRSASEMDFPTFRDNIWNSTGISKSTNPDKISYHVYFRSLIFAMTDVKKIKKLVKSYQEQADTILFAKYIDTQVYKETLTLRLIYSLKNKNDIYFHKPLTITHNLVEEEFLEITDEKEVENYLIRIDPKKKGIFYPIMPETTVTKSVTPVLLDLSLTSLTPVQASLTLRSLFQTIFRSPMEKIAIEYSNSISNLSFFERDVLISDVGEEILIQQSYETSRCIFCNADSHKNSHGVFFTKEGVVVYKKGNASNCKLRMAPYHPLTSFEICQYIFNKGLVKRTPERPIIFLKSHGWRILTDALFKTCLQEHKNDFSRLVEKRNIDKMTNTVIATAKDALLANTELVYANSPYLFKFRNGILNIKTNEFTPLAQSQHLYVLTEAEYNYCDPKNYSNEQKRLDKKLRTVLNQIIPNTMVNGQLNKNRRVFECNVSSVILNDHKDVITVFQGTTSAGKSTVKLLIKQTIGDANFNEVPISIYASKLNQLNPNNSLGSITGKLASFASESASTDRLNAQTVKLMTEREIVARQLFSVESTQKNCMTQFIDTNHKITHDIKDPAALRRLAVVKFTSFFKNEIIENLLDDVELPKADIQSCDTSLKSEIANGVYNLIFFNILKEWAKTYHFSKMSLINTADETDIAKFNLYFKQLAVPFYVVSPQWIKKEALDSYQNRELMHSKGGSTLKEIRKEPFREFINRFKIVFNIEELPARLKRDEEKNPFVLTKDLTEEGLMELHKYAQLNLDISKIPTYIKMMEEEKEEEHV</sequence>